<dbReference type="GO" id="GO:0005634">
    <property type="term" value="C:nucleus"/>
    <property type="evidence" value="ECO:0007669"/>
    <property type="project" value="UniProtKB-SubCell"/>
</dbReference>
<keyword evidence="1 2" id="KW-0238">DNA-binding</keyword>
<protein>
    <recommendedName>
        <fullName evidence="3">Homeobox domain-containing protein</fullName>
    </recommendedName>
</protein>
<keyword evidence="1 2" id="KW-0539">Nucleus</keyword>
<dbReference type="InterPro" id="IPR009057">
    <property type="entry name" value="Homeodomain-like_sf"/>
</dbReference>
<dbReference type="OrthoDB" id="6159439at2759"/>
<name>A0A0D0C0J3_9AGAM</name>
<dbReference type="AlphaFoldDB" id="A0A0D0C0J3"/>
<dbReference type="HOGENOM" id="CLU_1409567_0_0_1"/>
<reference evidence="5" key="2">
    <citation type="submission" date="2015-01" db="EMBL/GenBank/DDBJ databases">
        <title>Evolutionary Origins and Diversification of the Mycorrhizal Mutualists.</title>
        <authorList>
            <consortium name="DOE Joint Genome Institute"/>
            <consortium name="Mycorrhizal Genomics Consortium"/>
            <person name="Kohler A."/>
            <person name="Kuo A."/>
            <person name="Nagy L.G."/>
            <person name="Floudas D."/>
            <person name="Copeland A."/>
            <person name="Barry K.W."/>
            <person name="Cichocki N."/>
            <person name="Veneault-Fourrey C."/>
            <person name="LaButti K."/>
            <person name="Lindquist E.A."/>
            <person name="Lipzen A."/>
            <person name="Lundell T."/>
            <person name="Morin E."/>
            <person name="Murat C."/>
            <person name="Riley R."/>
            <person name="Ohm R."/>
            <person name="Sun H."/>
            <person name="Tunlid A."/>
            <person name="Henrissat B."/>
            <person name="Grigoriev I.V."/>
            <person name="Hibbett D.S."/>
            <person name="Martin F."/>
        </authorList>
    </citation>
    <scope>NUCLEOTIDE SEQUENCE [LARGE SCALE GENOMIC DNA]</scope>
    <source>
        <strain evidence="5">Ve08.2h10</strain>
    </source>
</reference>
<evidence type="ECO:0000313" key="5">
    <source>
        <dbReference type="Proteomes" id="UP000054538"/>
    </source>
</evidence>
<dbReference type="Pfam" id="PF00046">
    <property type="entry name" value="Homeodomain"/>
    <property type="match status" value="1"/>
</dbReference>
<gene>
    <name evidence="4" type="ORF">PAXRUDRAFT_835224</name>
</gene>
<feature type="domain" description="Homeobox" evidence="3">
    <location>
        <begin position="151"/>
        <end position="204"/>
    </location>
</feature>
<reference evidence="4 5" key="1">
    <citation type="submission" date="2014-04" db="EMBL/GenBank/DDBJ databases">
        <authorList>
            <consortium name="DOE Joint Genome Institute"/>
            <person name="Kuo A."/>
            <person name="Kohler A."/>
            <person name="Jargeat P."/>
            <person name="Nagy L.G."/>
            <person name="Floudas D."/>
            <person name="Copeland A."/>
            <person name="Barry K.W."/>
            <person name="Cichocki N."/>
            <person name="Veneault-Fourrey C."/>
            <person name="LaButti K."/>
            <person name="Lindquist E.A."/>
            <person name="Lipzen A."/>
            <person name="Lundell T."/>
            <person name="Morin E."/>
            <person name="Murat C."/>
            <person name="Sun H."/>
            <person name="Tunlid A."/>
            <person name="Henrissat B."/>
            <person name="Grigoriev I.V."/>
            <person name="Hibbett D.S."/>
            <person name="Martin F."/>
            <person name="Nordberg H.P."/>
            <person name="Cantor M.N."/>
            <person name="Hua S.X."/>
        </authorList>
    </citation>
    <scope>NUCLEOTIDE SEQUENCE [LARGE SCALE GENOMIC DNA]</scope>
    <source>
        <strain evidence="4 5">Ve08.2h10</strain>
    </source>
</reference>
<keyword evidence="5" id="KW-1185">Reference proteome</keyword>
<sequence length="204" mass="23028">MSSAQLKRDTRTVDDILLEIISKSQQFASYSNKTASAPSPSQFQCSKTLPAVALPPPPAIMPALQKMRLRTEVAQEIGRLYDFRASELRQRTETALAHLFSDLAGSSHPRHPPSTSHQRIVNVFSHTYLRTLHTWINDVVVSVEKSAHLQPTTRRSNATFNHDYVPLLEHFFDENPFPSHADKVFLAKKSGMAYRQIHVWVSPG</sequence>
<dbReference type="GO" id="GO:0003677">
    <property type="term" value="F:DNA binding"/>
    <property type="evidence" value="ECO:0007669"/>
    <property type="project" value="UniProtKB-UniRule"/>
</dbReference>
<dbReference type="SUPFAM" id="SSF46689">
    <property type="entry name" value="Homeodomain-like"/>
    <property type="match status" value="1"/>
</dbReference>
<dbReference type="InterPro" id="IPR001356">
    <property type="entry name" value="HD"/>
</dbReference>
<evidence type="ECO:0000259" key="3">
    <source>
        <dbReference type="PROSITE" id="PS50071"/>
    </source>
</evidence>
<dbReference type="Gene3D" id="1.10.10.60">
    <property type="entry name" value="Homeodomain-like"/>
    <property type="match status" value="1"/>
</dbReference>
<accession>A0A0D0C0J3</accession>
<dbReference type="InParanoid" id="A0A0D0C0J3"/>
<dbReference type="EMBL" id="KN827281">
    <property type="protein sequence ID" value="KIK76812.1"/>
    <property type="molecule type" value="Genomic_DNA"/>
</dbReference>
<evidence type="ECO:0000256" key="2">
    <source>
        <dbReference type="RuleBase" id="RU000682"/>
    </source>
</evidence>
<proteinExistence type="predicted"/>
<dbReference type="PROSITE" id="PS50071">
    <property type="entry name" value="HOMEOBOX_2"/>
    <property type="match status" value="1"/>
</dbReference>
<dbReference type="Proteomes" id="UP000054538">
    <property type="component" value="Unassembled WGS sequence"/>
</dbReference>
<keyword evidence="1 2" id="KW-0371">Homeobox</keyword>
<organism evidence="4 5">
    <name type="scientific">Paxillus rubicundulus Ve08.2h10</name>
    <dbReference type="NCBI Taxonomy" id="930991"/>
    <lineage>
        <taxon>Eukaryota</taxon>
        <taxon>Fungi</taxon>
        <taxon>Dikarya</taxon>
        <taxon>Basidiomycota</taxon>
        <taxon>Agaricomycotina</taxon>
        <taxon>Agaricomycetes</taxon>
        <taxon>Agaricomycetidae</taxon>
        <taxon>Boletales</taxon>
        <taxon>Paxilineae</taxon>
        <taxon>Paxillaceae</taxon>
        <taxon>Paxillus</taxon>
    </lineage>
</organism>
<evidence type="ECO:0000256" key="1">
    <source>
        <dbReference type="PROSITE-ProRule" id="PRU00108"/>
    </source>
</evidence>
<comment type="subcellular location">
    <subcellularLocation>
        <location evidence="1 2">Nucleus</location>
    </subcellularLocation>
</comment>
<dbReference type="STRING" id="930991.A0A0D0C0J3"/>
<dbReference type="CDD" id="cd00086">
    <property type="entry name" value="homeodomain"/>
    <property type="match status" value="1"/>
</dbReference>
<evidence type="ECO:0000313" key="4">
    <source>
        <dbReference type="EMBL" id="KIK76812.1"/>
    </source>
</evidence>